<name>A0A4R6R5M0_9HYPH</name>
<dbReference type="AlphaFoldDB" id="A0A4R6R5M0"/>
<dbReference type="SUPFAM" id="SSF56235">
    <property type="entry name" value="N-terminal nucleophile aminohydrolases (Ntn hydrolases)"/>
    <property type="match status" value="1"/>
</dbReference>
<dbReference type="GO" id="GO:0016787">
    <property type="term" value="F:hydrolase activity"/>
    <property type="evidence" value="ECO:0007669"/>
    <property type="project" value="UniProtKB-KW"/>
</dbReference>
<dbReference type="PANTHER" id="PTHR43881:SF5">
    <property type="entry name" value="GAMMA-GLUTAMYLTRANSPEPTIDASE"/>
    <property type="match status" value="1"/>
</dbReference>
<proteinExistence type="predicted"/>
<evidence type="ECO:0000313" key="2">
    <source>
        <dbReference type="Proteomes" id="UP000294547"/>
    </source>
</evidence>
<dbReference type="InterPro" id="IPR043138">
    <property type="entry name" value="GGT_lsub"/>
</dbReference>
<reference evidence="1 2" key="1">
    <citation type="submission" date="2019-03" db="EMBL/GenBank/DDBJ databases">
        <title>Genomic Encyclopedia of Type Strains, Phase IV (KMG-IV): sequencing the most valuable type-strain genomes for metagenomic binning, comparative biology and taxonomic classification.</title>
        <authorList>
            <person name="Goeker M."/>
        </authorList>
    </citation>
    <scope>NUCLEOTIDE SEQUENCE [LARGE SCALE GENOMIC DNA]</scope>
    <source>
        <strain evidence="1 2">DSM 102969</strain>
    </source>
</reference>
<dbReference type="Pfam" id="PF01019">
    <property type="entry name" value="G_glu_transpept"/>
    <property type="match status" value="1"/>
</dbReference>
<keyword evidence="2" id="KW-1185">Reference proteome</keyword>
<comment type="caution">
    <text evidence="1">The sequence shown here is derived from an EMBL/GenBank/DDBJ whole genome shotgun (WGS) entry which is preliminary data.</text>
</comment>
<dbReference type="Gene3D" id="3.60.20.40">
    <property type="match status" value="1"/>
</dbReference>
<accession>A0A4R6R5M0</accession>
<organism evidence="1 2">
    <name type="scientific">Oharaeibacter diazotrophicus</name>
    <dbReference type="NCBI Taxonomy" id="1920512"/>
    <lineage>
        <taxon>Bacteria</taxon>
        <taxon>Pseudomonadati</taxon>
        <taxon>Pseudomonadota</taxon>
        <taxon>Alphaproteobacteria</taxon>
        <taxon>Hyphomicrobiales</taxon>
        <taxon>Pleomorphomonadaceae</taxon>
        <taxon>Oharaeibacter</taxon>
    </lineage>
</organism>
<dbReference type="PRINTS" id="PR01210">
    <property type="entry name" value="GGTRANSPTASE"/>
</dbReference>
<keyword evidence="1" id="KW-0378">Hydrolase</keyword>
<dbReference type="PANTHER" id="PTHR43881">
    <property type="entry name" value="GAMMA-GLUTAMYLTRANSPEPTIDASE (AFU_ORTHOLOGUE AFUA_4G13580)"/>
    <property type="match status" value="1"/>
</dbReference>
<dbReference type="Gene3D" id="1.10.246.130">
    <property type="match status" value="1"/>
</dbReference>
<dbReference type="EMBL" id="SNXY01000013">
    <property type="protein sequence ID" value="TDP81193.1"/>
    <property type="molecule type" value="Genomic_DNA"/>
</dbReference>
<dbReference type="Proteomes" id="UP000294547">
    <property type="component" value="Unassembled WGS sequence"/>
</dbReference>
<gene>
    <name evidence="1" type="ORF">EDD54_4526</name>
</gene>
<protein>
    <submittedName>
        <fullName evidence="1">Gamma-glutamyltranspeptidase/glutathione hydrolase</fullName>
    </submittedName>
</protein>
<dbReference type="OrthoDB" id="9781342at2"/>
<dbReference type="InterPro" id="IPR043137">
    <property type="entry name" value="GGT_ssub_C"/>
</dbReference>
<dbReference type="RefSeq" id="WP_126541992.1">
    <property type="nucleotide sequence ID" value="NZ_BSPM01000003.1"/>
</dbReference>
<dbReference type="InterPro" id="IPR052896">
    <property type="entry name" value="GGT-like_enzyme"/>
</dbReference>
<dbReference type="InterPro" id="IPR029055">
    <property type="entry name" value="Ntn_hydrolases_N"/>
</dbReference>
<sequence length="529" mass="54931">MLETVRGRRGMVTSPHHLASAAGRDVLRAGGTAVEAVVATAAMLAVVYPHMNHVGGDGFWLIAEPGRDPVGIDAAGAAGARVDDTLYAAAGLSAVPTRGPLAANTVAGTISGWEEALAISAGWQAPLPLAALLEQAIWYAENGYPVTRSQHELTAGKRAELEPSPGWADAFLDAGEVPAVGALQRQPALGAMLRRLAAAGLSDFYRGETARAIAADLAAAGSPIGADDLAGHRARRVTPLEVAIPGARLFNMTPPTQGVASLMILAIFARLGVGTGEGFEHVHGLVEATKRAFLARDAHVGCPSAMTIDPASLLADARLDAEAAAIDRARAAPWPHPPVPGDTVWLGAVDGEGRAASFIQSIFFEFGSGVVLPQTGVLWQNRGSSLRLDGAGPRRLAPGRKPFHTLNPAMARFDDGRSIVYGTMGGEGQPQTQAAVFSRYALFGQDLQAAVTAPRWLLGKTWGEGTVGLKLEDRFPPDLVAALRAAGHDVELLPAFTSTMGHAGAIVRHADGRLEGATDPRSDGAVGAW</sequence>
<evidence type="ECO:0000313" key="1">
    <source>
        <dbReference type="EMBL" id="TDP81193.1"/>
    </source>
</evidence>